<dbReference type="PANTHER" id="PTHR31623">
    <property type="entry name" value="F21J9.9"/>
    <property type="match status" value="1"/>
</dbReference>
<keyword evidence="2" id="KW-0808">Transferase</keyword>
<evidence type="ECO:0000256" key="2">
    <source>
        <dbReference type="ARBA" id="ARBA00022679"/>
    </source>
</evidence>
<evidence type="ECO:0000256" key="1">
    <source>
        <dbReference type="ARBA" id="ARBA00009861"/>
    </source>
</evidence>
<dbReference type="InterPro" id="IPR023213">
    <property type="entry name" value="CAT-like_dom_sf"/>
</dbReference>
<dbReference type="AlphaFoldDB" id="A0A2N9G1F2"/>
<protein>
    <submittedName>
        <fullName evidence="4">Uncharacterized protein</fullName>
    </submittedName>
</protein>
<organism evidence="4">
    <name type="scientific">Fagus sylvatica</name>
    <name type="common">Beechnut</name>
    <dbReference type="NCBI Taxonomy" id="28930"/>
    <lineage>
        <taxon>Eukaryota</taxon>
        <taxon>Viridiplantae</taxon>
        <taxon>Streptophyta</taxon>
        <taxon>Embryophyta</taxon>
        <taxon>Tracheophyta</taxon>
        <taxon>Spermatophyta</taxon>
        <taxon>Magnoliopsida</taxon>
        <taxon>eudicotyledons</taxon>
        <taxon>Gunneridae</taxon>
        <taxon>Pentapetalae</taxon>
        <taxon>rosids</taxon>
        <taxon>fabids</taxon>
        <taxon>Fagales</taxon>
        <taxon>Fagaceae</taxon>
        <taxon>Fagus</taxon>
    </lineage>
</organism>
<comment type="similarity">
    <text evidence="1">Belongs to the plant acyltransferase family.</text>
</comment>
<keyword evidence="3" id="KW-0012">Acyltransferase</keyword>
<evidence type="ECO:0000256" key="3">
    <source>
        <dbReference type="ARBA" id="ARBA00023315"/>
    </source>
</evidence>
<dbReference type="GO" id="GO:0016746">
    <property type="term" value="F:acyltransferase activity"/>
    <property type="evidence" value="ECO:0007669"/>
    <property type="project" value="UniProtKB-KW"/>
</dbReference>
<name>A0A2N9G1F2_FAGSY</name>
<dbReference type="Pfam" id="PF02458">
    <property type="entry name" value="Transferase"/>
    <property type="match status" value="1"/>
</dbReference>
<gene>
    <name evidence="4" type="ORF">FSB_LOCUS20796</name>
</gene>
<proteinExistence type="inferred from homology"/>
<accession>A0A2N9G1F2</accession>
<dbReference type="Gene3D" id="3.30.559.10">
    <property type="entry name" value="Chloramphenicol acetyltransferase-like domain"/>
    <property type="match status" value="2"/>
</dbReference>
<evidence type="ECO:0000313" key="4">
    <source>
        <dbReference type="EMBL" id="SPC92914.1"/>
    </source>
</evidence>
<sequence length="220" mass="24802">MKLCKASMWLVKFTKFNCGGTTVGVSLTHKVPDMAMLLTLEKIWIATCRGLSKPVVPDFTGSSLFPPREIPGMSGSINISGDKFIARRFVINTSKVIELKERVINRKQYYPSRVEVVVTKLWKCASAVVKLKTKSLKPTALFQTVNLRTRMDPPLPDTVFGSFVWAFVVIVEEESKIEIHKLVQKMRETKNDFLNKVNKFKGEGGYVVVMESLKGEGRDL</sequence>
<reference evidence="4" key="1">
    <citation type="submission" date="2018-02" db="EMBL/GenBank/DDBJ databases">
        <authorList>
            <person name="Cohen D.B."/>
            <person name="Kent A.D."/>
        </authorList>
    </citation>
    <scope>NUCLEOTIDE SEQUENCE</scope>
</reference>
<dbReference type="PANTHER" id="PTHR31623:SF19">
    <property type="entry name" value="VINORINE SYNTHASE-RELATED"/>
    <property type="match status" value="1"/>
</dbReference>
<dbReference type="EMBL" id="OIVN01001344">
    <property type="protein sequence ID" value="SPC92914.1"/>
    <property type="molecule type" value="Genomic_DNA"/>
</dbReference>